<protein>
    <submittedName>
        <fullName evidence="6">Kinase-like domain-containing protein</fullName>
    </submittedName>
</protein>
<comment type="caution">
    <text evidence="6">The sequence shown here is derived from an EMBL/GenBank/DDBJ whole genome shotgun (WGS) entry which is preliminary data.</text>
</comment>
<organism evidence="6 7">
    <name type="scientific">Rhizophagus clarus</name>
    <dbReference type="NCBI Taxonomy" id="94130"/>
    <lineage>
        <taxon>Eukaryota</taxon>
        <taxon>Fungi</taxon>
        <taxon>Fungi incertae sedis</taxon>
        <taxon>Mucoromycota</taxon>
        <taxon>Glomeromycotina</taxon>
        <taxon>Glomeromycetes</taxon>
        <taxon>Glomerales</taxon>
        <taxon>Glomeraceae</taxon>
        <taxon>Rhizophagus</taxon>
    </lineage>
</organism>
<evidence type="ECO:0000256" key="2">
    <source>
        <dbReference type="ARBA" id="ARBA00022741"/>
    </source>
</evidence>
<dbReference type="InterPro" id="IPR051681">
    <property type="entry name" value="Ser/Thr_Kinases-Pseudokinases"/>
</dbReference>
<dbReference type="InterPro" id="IPR011009">
    <property type="entry name" value="Kinase-like_dom_sf"/>
</dbReference>
<dbReference type="InterPro" id="IPR001245">
    <property type="entry name" value="Ser-Thr/Tyr_kinase_cat_dom"/>
</dbReference>
<dbReference type="Proteomes" id="UP000615446">
    <property type="component" value="Unassembled WGS sequence"/>
</dbReference>
<dbReference type="PROSITE" id="PS50011">
    <property type="entry name" value="PROTEIN_KINASE_DOM"/>
    <property type="match status" value="1"/>
</dbReference>
<proteinExistence type="predicted"/>
<gene>
    <name evidence="6" type="ORF">RCL2_002434900</name>
</gene>
<evidence type="ECO:0000313" key="6">
    <source>
        <dbReference type="EMBL" id="GES97773.1"/>
    </source>
</evidence>
<dbReference type="OrthoDB" id="2351022at2759"/>
<evidence type="ECO:0000256" key="4">
    <source>
        <dbReference type="ARBA" id="ARBA00022840"/>
    </source>
</evidence>
<keyword evidence="3 6" id="KW-0418">Kinase</keyword>
<dbReference type="GO" id="GO:0005524">
    <property type="term" value="F:ATP binding"/>
    <property type="evidence" value="ECO:0007669"/>
    <property type="project" value="UniProtKB-KW"/>
</dbReference>
<accession>A0A8H3QZD2</accession>
<dbReference type="GO" id="GO:0004674">
    <property type="term" value="F:protein serine/threonine kinase activity"/>
    <property type="evidence" value="ECO:0007669"/>
    <property type="project" value="TreeGrafter"/>
</dbReference>
<dbReference type="PANTHER" id="PTHR44329:SF288">
    <property type="entry name" value="MITOGEN-ACTIVATED PROTEIN KINASE KINASE KINASE 20"/>
    <property type="match status" value="1"/>
</dbReference>
<evidence type="ECO:0000313" key="7">
    <source>
        <dbReference type="Proteomes" id="UP000615446"/>
    </source>
</evidence>
<evidence type="ECO:0000259" key="5">
    <source>
        <dbReference type="PROSITE" id="PS50011"/>
    </source>
</evidence>
<dbReference type="InterPro" id="IPR000719">
    <property type="entry name" value="Prot_kinase_dom"/>
</dbReference>
<dbReference type="EMBL" id="BLAL01000261">
    <property type="protein sequence ID" value="GES97773.1"/>
    <property type="molecule type" value="Genomic_DNA"/>
</dbReference>
<keyword evidence="2" id="KW-0547">Nucleotide-binding</keyword>
<evidence type="ECO:0000256" key="3">
    <source>
        <dbReference type="ARBA" id="ARBA00022777"/>
    </source>
</evidence>
<dbReference type="Gene3D" id="1.10.510.10">
    <property type="entry name" value="Transferase(Phosphotransferase) domain 1"/>
    <property type="match status" value="1"/>
</dbReference>
<dbReference type="AlphaFoldDB" id="A0A8H3QZD2"/>
<sequence>MFRNFINHNMEVLKKILKKIFKKKKKEKKIETSDTIIPTCISDHEKEANHQNINKPRNLWKNVNYRKYQMHAIISPIDPITKSKEIHDRVVYMKDLEKRKEVYGICGECNEPGTGLDWCQPCNAKRFRENFKNWTSGNKDIDELIQYSQLNSLHYTKCLEWIPFEHFKKVTYITSGGFGKIYSAEWPEGFLGCWNIEKQKWYRYTDCKVALKSLDNSSIINTDFLNEIKSHLQIYLWNIIYCYGITQDPSTKDYMMVFQYCQNGNLRNFYLNKPEEDILKLNYLLRIANGLLNIHNAGKIHKDFHIGNILVGDTILISDLGMCQSENKNDDEKSEEIYGVLPYMAPEVLRGNQYTKAADIYSFGIMMNEYFSDEIPFNDTPHDYILATEICKGLRPKISEGTPQFLEELIIKCWDNNAENRPTAEVVFLTLKKWDEMRHKDGEIRSQIEKYEEIRINRLKTRLNSSNSASITTHPQAIYTSRLLNFKDLPEPVNSSASTNPISECFDVQLSELDLNEINQENNDTE</sequence>
<keyword evidence="1" id="KW-0808">Transferase</keyword>
<evidence type="ECO:0000256" key="1">
    <source>
        <dbReference type="ARBA" id="ARBA00022679"/>
    </source>
</evidence>
<dbReference type="SUPFAM" id="SSF56112">
    <property type="entry name" value="Protein kinase-like (PK-like)"/>
    <property type="match status" value="1"/>
</dbReference>
<reference evidence="6" key="1">
    <citation type="submission" date="2019-10" db="EMBL/GenBank/DDBJ databases">
        <title>Conservation and host-specific expression of non-tandemly repeated heterogenous ribosome RNA gene in arbuscular mycorrhizal fungi.</title>
        <authorList>
            <person name="Maeda T."/>
            <person name="Kobayashi Y."/>
            <person name="Nakagawa T."/>
            <person name="Ezawa T."/>
            <person name="Yamaguchi K."/>
            <person name="Bino T."/>
            <person name="Nishimoto Y."/>
            <person name="Shigenobu S."/>
            <person name="Kawaguchi M."/>
        </authorList>
    </citation>
    <scope>NUCLEOTIDE SEQUENCE</scope>
    <source>
        <strain evidence="6">HR1</strain>
    </source>
</reference>
<dbReference type="PANTHER" id="PTHR44329">
    <property type="entry name" value="SERINE/THREONINE-PROTEIN KINASE TNNI3K-RELATED"/>
    <property type="match status" value="1"/>
</dbReference>
<dbReference type="Pfam" id="PF07714">
    <property type="entry name" value="PK_Tyr_Ser-Thr"/>
    <property type="match status" value="1"/>
</dbReference>
<keyword evidence="4" id="KW-0067">ATP-binding</keyword>
<name>A0A8H3QZD2_9GLOM</name>
<feature type="domain" description="Protein kinase" evidence="5">
    <location>
        <begin position="167"/>
        <end position="435"/>
    </location>
</feature>